<dbReference type="RefSeq" id="WP_245810095.1">
    <property type="nucleotide sequence ID" value="NZ_OBEN01000005.1"/>
</dbReference>
<dbReference type="AlphaFoldDB" id="A0A285NZA2"/>
<reference evidence="2" key="1">
    <citation type="submission" date="2017-09" db="EMBL/GenBank/DDBJ databases">
        <authorList>
            <person name="Varghese N."/>
            <person name="Submissions S."/>
        </authorList>
    </citation>
    <scope>NUCLEOTIDE SEQUENCE [LARGE SCALE GENOMIC DNA]</scope>
    <source>
        <strain evidence="2">DSM 2913</strain>
    </source>
</reference>
<proteinExistence type="predicted"/>
<gene>
    <name evidence="1" type="ORF">SAMN06265353_1050</name>
</gene>
<evidence type="ECO:0000313" key="2">
    <source>
        <dbReference type="Proteomes" id="UP000218627"/>
    </source>
</evidence>
<protein>
    <submittedName>
        <fullName evidence="1">Uncharacterized protein</fullName>
    </submittedName>
</protein>
<keyword evidence="2" id="KW-1185">Reference proteome</keyword>
<organism evidence="1 2">
    <name type="scientific">Hydrogenobacter hydrogenophilus</name>
    <dbReference type="NCBI Taxonomy" id="35835"/>
    <lineage>
        <taxon>Bacteria</taxon>
        <taxon>Pseudomonadati</taxon>
        <taxon>Aquificota</taxon>
        <taxon>Aquificia</taxon>
        <taxon>Aquificales</taxon>
        <taxon>Aquificaceae</taxon>
        <taxon>Hydrogenobacter</taxon>
    </lineage>
</organism>
<dbReference type="EMBL" id="OBEN01000005">
    <property type="protein sequence ID" value="SNZ14357.1"/>
    <property type="molecule type" value="Genomic_DNA"/>
</dbReference>
<accession>A0A285NZA2</accession>
<evidence type="ECO:0000313" key="1">
    <source>
        <dbReference type="EMBL" id="SNZ14357.1"/>
    </source>
</evidence>
<dbReference type="Proteomes" id="UP000218627">
    <property type="component" value="Unassembled WGS sequence"/>
</dbReference>
<name>A0A285NZA2_9AQUI</name>
<sequence length="256" mass="28913">MNYSIPSPSPLPINRNCVFVAGVKTVYNSSLGNPAKLFQTMQEKGIELALSHNSCPSEKLIPLEVSGISYRDIPTLSKVFYVLFEFLPKSLVFEKPEDLYSLYSGKVCKPFLSDIPVIASFMSFDVPSYSFILGNRRNLLQGVECKDLKAQDLPNAIPISERVSLNAYLYSERGYYFPGQIAQTKGRYVIKVATNNVLVLFLKNDKLAGVYDQNYINEPIKEKGIYSVRIYTYRFKIGTAYFGLRFLSCLPPLQAM</sequence>